<proteinExistence type="predicted"/>
<reference evidence="2" key="1">
    <citation type="submission" date="2021-09" db="EMBL/GenBank/DDBJ databases">
        <authorList>
            <person name="Martin H S."/>
        </authorList>
    </citation>
    <scope>NUCLEOTIDE SEQUENCE</scope>
</reference>
<comment type="caution">
    <text evidence="2">The sequence shown here is derived from an EMBL/GenBank/DDBJ whole genome shotgun (WGS) entry which is preliminary data.</text>
</comment>
<organism evidence="2 3">
    <name type="scientific">Danaus chrysippus</name>
    <name type="common">African queen</name>
    <dbReference type="NCBI Taxonomy" id="151541"/>
    <lineage>
        <taxon>Eukaryota</taxon>
        <taxon>Metazoa</taxon>
        <taxon>Ecdysozoa</taxon>
        <taxon>Arthropoda</taxon>
        <taxon>Hexapoda</taxon>
        <taxon>Insecta</taxon>
        <taxon>Pterygota</taxon>
        <taxon>Neoptera</taxon>
        <taxon>Endopterygota</taxon>
        <taxon>Lepidoptera</taxon>
        <taxon>Glossata</taxon>
        <taxon>Ditrysia</taxon>
        <taxon>Papilionoidea</taxon>
        <taxon>Nymphalidae</taxon>
        <taxon>Danainae</taxon>
        <taxon>Danaini</taxon>
        <taxon>Danaina</taxon>
        <taxon>Danaus</taxon>
        <taxon>Anosia</taxon>
    </lineage>
</organism>
<dbReference type="Proteomes" id="UP000789524">
    <property type="component" value="Unassembled WGS sequence"/>
</dbReference>
<gene>
    <name evidence="2" type="ORF">DCHRY22_LOCUS6648</name>
</gene>
<accession>A0A8J2QV57</accession>
<feature type="region of interest" description="Disordered" evidence="1">
    <location>
        <begin position="17"/>
        <end position="71"/>
    </location>
</feature>
<dbReference type="EMBL" id="CAKASE010000055">
    <property type="protein sequence ID" value="CAG9565891.1"/>
    <property type="molecule type" value="Genomic_DNA"/>
</dbReference>
<name>A0A8J2QV57_9NEOP</name>
<evidence type="ECO:0000313" key="2">
    <source>
        <dbReference type="EMBL" id="CAG9565891.1"/>
    </source>
</evidence>
<evidence type="ECO:0000313" key="3">
    <source>
        <dbReference type="Proteomes" id="UP000789524"/>
    </source>
</evidence>
<dbReference type="AlphaFoldDB" id="A0A8J2QV57"/>
<keyword evidence="3" id="KW-1185">Reference proteome</keyword>
<sequence length="84" mass="9009">MVHTTPERTRFIQFVYLRAPPRRSGQGRSPSAAPNTPKLPSYGPRAIHNGSGGAEGHMLAPRGGETFAPTTNSSVVYSNYVTPV</sequence>
<evidence type="ECO:0000256" key="1">
    <source>
        <dbReference type="SAM" id="MobiDB-lite"/>
    </source>
</evidence>
<protein>
    <submittedName>
        <fullName evidence="2">(African queen) hypothetical protein</fullName>
    </submittedName>
</protein>